<protein>
    <submittedName>
        <fullName evidence="1">Uncharacterized protein</fullName>
    </submittedName>
</protein>
<reference evidence="1" key="1">
    <citation type="submission" date="2021-02" db="EMBL/GenBank/DDBJ databases">
        <authorList>
            <person name="Nowell W R."/>
        </authorList>
    </citation>
    <scope>NUCLEOTIDE SEQUENCE</scope>
</reference>
<keyword evidence="2" id="KW-1185">Reference proteome</keyword>
<comment type="caution">
    <text evidence="1">The sequence shown here is derived from an EMBL/GenBank/DDBJ whole genome shotgun (WGS) entry which is preliminary data.</text>
</comment>
<organism evidence="1 2">
    <name type="scientific">Rotaria magnacalcarata</name>
    <dbReference type="NCBI Taxonomy" id="392030"/>
    <lineage>
        <taxon>Eukaryota</taxon>
        <taxon>Metazoa</taxon>
        <taxon>Spiralia</taxon>
        <taxon>Gnathifera</taxon>
        <taxon>Rotifera</taxon>
        <taxon>Eurotatoria</taxon>
        <taxon>Bdelloidea</taxon>
        <taxon>Philodinida</taxon>
        <taxon>Philodinidae</taxon>
        <taxon>Rotaria</taxon>
    </lineage>
</organism>
<sequence>MSSNGYPSSNHKYYTADEQKLLDTMRQLRSQHTFKEDYHLDSTIINSAVKLDKNSSVSKIIHLPTQFRPADNEALYLDELAAAVRNSPTATRTLAQLCTGDYEISMADPQVKKPFNVPTNIVVRRNSTSKNIELDFAPACDIFHSDYPQQVTDCPVKEKVPVDYGKTMFVHFTYCSNMKTLPGKFHALWNKYFEESPINEVIPVLGTRNVKNLQRRLTYTISLTIST</sequence>
<dbReference type="EMBL" id="CAJOBG010009070">
    <property type="protein sequence ID" value="CAF4258190.1"/>
    <property type="molecule type" value="Genomic_DNA"/>
</dbReference>
<evidence type="ECO:0000313" key="2">
    <source>
        <dbReference type="Proteomes" id="UP000663866"/>
    </source>
</evidence>
<dbReference type="Proteomes" id="UP000663866">
    <property type="component" value="Unassembled WGS sequence"/>
</dbReference>
<accession>A0A820F3R4</accession>
<name>A0A820F3R4_9BILA</name>
<gene>
    <name evidence="1" type="ORF">OVN521_LOCUS29411</name>
</gene>
<dbReference type="AlphaFoldDB" id="A0A820F3R4"/>
<evidence type="ECO:0000313" key="1">
    <source>
        <dbReference type="EMBL" id="CAF4258190.1"/>
    </source>
</evidence>
<proteinExistence type="predicted"/>